<evidence type="ECO:0000313" key="10">
    <source>
        <dbReference type="Proteomes" id="UP001160148"/>
    </source>
</evidence>
<comment type="similarity">
    <text evidence="2">Belongs to the HEXIM family.</text>
</comment>
<comment type="caution">
    <text evidence="9">The sequence shown here is derived from an EMBL/GenBank/DDBJ whole genome shotgun (WGS) entry which is preliminary data.</text>
</comment>
<name>A0AAV0X439_9HEMI</name>
<evidence type="ECO:0000256" key="7">
    <source>
        <dbReference type="ARBA" id="ARBA00023242"/>
    </source>
</evidence>
<evidence type="ECO:0000256" key="1">
    <source>
        <dbReference type="ARBA" id="ARBA00004123"/>
    </source>
</evidence>
<feature type="compositionally biased region" description="Basic and acidic residues" evidence="8">
    <location>
        <begin position="135"/>
        <end position="148"/>
    </location>
</feature>
<dbReference type="Gene3D" id="6.10.250.2910">
    <property type="match status" value="1"/>
</dbReference>
<feature type="region of interest" description="Disordered" evidence="8">
    <location>
        <begin position="283"/>
        <end position="328"/>
    </location>
</feature>
<evidence type="ECO:0008006" key="11">
    <source>
        <dbReference type="Google" id="ProtNLM"/>
    </source>
</evidence>
<feature type="compositionally biased region" description="Basic and acidic residues" evidence="8">
    <location>
        <begin position="115"/>
        <end position="124"/>
    </location>
</feature>
<evidence type="ECO:0000256" key="4">
    <source>
        <dbReference type="ARBA" id="ARBA00023015"/>
    </source>
</evidence>
<keyword evidence="5" id="KW-0175">Coiled coil</keyword>
<dbReference type="AlphaFoldDB" id="A0AAV0X439"/>
<feature type="compositionally biased region" description="Low complexity" evidence="8">
    <location>
        <begin position="291"/>
        <end position="311"/>
    </location>
</feature>
<dbReference type="InterPro" id="IPR024872">
    <property type="entry name" value="HEXIM"/>
</dbReference>
<dbReference type="Proteomes" id="UP001160148">
    <property type="component" value="Unassembled WGS sequence"/>
</dbReference>
<evidence type="ECO:0000313" key="9">
    <source>
        <dbReference type="EMBL" id="CAI6362887.1"/>
    </source>
</evidence>
<keyword evidence="6" id="KW-0804">Transcription</keyword>
<feature type="region of interest" description="Disordered" evidence="8">
    <location>
        <begin position="81"/>
        <end position="183"/>
    </location>
</feature>
<dbReference type="PANTHER" id="PTHR13469">
    <property type="entry name" value="HEXAMETHYLENE BISACETAMIDE INDUCIBLE 1"/>
    <property type="match status" value="1"/>
</dbReference>
<dbReference type="PANTHER" id="PTHR13469:SF8">
    <property type="entry name" value="HEXIM P-TEFB COMPLEX SUBUNIT 1"/>
    <property type="match status" value="1"/>
</dbReference>
<dbReference type="EMBL" id="CARXXK010000003">
    <property type="protein sequence ID" value="CAI6362887.1"/>
    <property type="molecule type" value="Genomic_DNA"/>
</dbReference>
<accession>A0AAV0X439</accession>
<dbReference type="GO" id="GO:0005654">
    <property type="term" value="C:nucleoplasm"/>
    <property type="evidence" value="ECO:0007669"/>
    <property type="project" value="TreeGrafter"/>
</dbReference>
<gene>
    <name evidence="9" type="ORF">MEUPH1_LOCUS17912</name>
</gene>
<keyword evidence="4" id="KW-0805">Transcription regulation</keyword>
<organism evidence="9 10">
    <name type="scientific">Macrosiphum euphorbiae</name>
    <name type="common">potato aphid</name>
    <dbReference type="NCBI Taxonomy" id="13131"/>
    <lineage>
        <taxon>Eukaryota</taxon>
        <taxon>Metazoa</taxon>
        <taxon>Ecdysozoa</taxon>
        <taxon>Arthropoda</taxon>
        <taxon>Hexapoda</taxon>
        <taxon>Insecta</taxon>
        <taxon>Pterygota</taxon>
        <taxon>Neoptera</taxon>
        <taxon>Paraneoptera</taxon>
        <taxon>Hemiptera</taxon>
        <taxon>Sternorrhyncha</taxon>
        <taxon>Aphidomorpha</taxon>
        <taxon>Aphidoidea</taxon>
        <taxon>Aphididae</taxon>
        <taxon>Macrosiphini</taxon>
        <taxon>Macrosiphum</taxon>
    </lineage>
</organism>
<keyword evidence="10" id="KW-1185">Reference proteome</keyword>
<feature type="region of interest" description="Disordered" evidence="8">
    <location>
        <begin position="1"/>
        <end position="44"/>
    </location>
</feature>
<evidence type="ECO:0000256" key="6">
    <source>
        <dbReference type="ARBA" id="ARBA00023163"/>
    </source>
</evidence>
<dbReference type="PRINTS" id="PR02094">
    <property type="entry name" value="HEXIMFAMILY"/>
</dbReference>
<evidence type="ECO:0000256" key="3">
    <source>
        <dbReference type="ARBA" id="ARBA00022491"/>
    </source>
</evidence>
<feature type="compositionally biased region" description="Basic residues" evidence="8">
    <location>
        <begin position="96"/>
        <end position="109"/>
    </location>
</feature>
<evidence type="ECO:0000256" key="8">
    <source>
        <dbReference type="SAM" id="MobiDB-lite"/>
    </source>
</evidence>
<dbReference type="GO" id="GO:0004861">
    <property type="term" value="F:cyclin-dependent protein serine/threonine kinase inhibitor activity"/>
    <property type="evidence" value="ECO:0007669"/>
    <property type="project" value="InterPro"/>
</dbReference>
<dbReference type="GO" id="GO:0005737">
    <property type="term" value="C:cytoplasm"/>
    <property type="evidence" value="ECO:0007669"/>
    <property type="project" value="InterPro"/>
</dbReference>
<keyword evidence="7" id="KW-0539">Nucleus</keyword>
<dbReference type="Pfam" id="PF15313">
    <property type="entry name" value="HEXIM"/>
    <property type="match status" value="1"/>
</dbReference>
<reference evidence="9 10" key="1">
    <citation type="submission" date="2023-01" db="EMBL/GenBank/DDBJ databases">
        <authorList>
            <person name="Whitehead M."/>
        </authorList>
    </citation>
    <scope>NUCLEOTIDE SEQUENCE [LARGE SCALE GENOMIC DNA]</scope>
</reference>
<feature type="compositionally biased region" description="Polar residues" evidence="8">
    <location>
        <begin position="153"/>
        <end position="183"/>
    </location>
</feature>
<proteinExistence type="inferred from homology"/>
<feature type="compositionally biased region" description="Basic and acidic residues" evidence="8">
    <location>
        <begin position="315"/>
        <end position="328"/>
    </location>
</feature>
<sequence length="328" mass="36078">MEEDQNGAAAAVVGRPPSSETCGMIVNHGSGGDGPTATAAAAAAAPPTPALPAAAAATAFGAPARPAPRYGAHLNCNNNNSVIKGQLKGPGTLDHRNRRTRRGKRKSRKQTPYMKDGRLYRDKAVAPNNTNQFLMDDHNDGPDIDKKLLARYSNENGRTRNSSYTSVESEGEQMYSSSSDDGTSIQKEFIDTYRLVQEEELAVLTKNELVQRVIELEEKIQMQESNKRFKKNTVTYLNGIPKEEDEDNSIDLEEYRALQVQNRELITQNKLLQAEIEALKQIQTKMRNNDSDSSIDSESSSDSSSSSSSSDGQEIEMKFLLRSTGRDD</sequence>
<dbReference type="GO" id="GO:0097322">
    <property type="term" value="F:7SK snRNA binding"/>
    <property type="evidence" value="ECO:0007669"/>
    <property type="project" value="TreeGrafter"/>
</dbReference>
<feature type="compositionally biased region" description="Low complexity" evidence="8">
    <location>
        <begin position="35"/>
        <end position="44"/>
    </location>
</feature>
<dbReference type="GO" id="GO:0000122">
    <property type="term" value="P:negative regulation of transcription by RNA polymerase II"/>
    <property type="evidence" value="ECO:0007669"/>
    <property type="project" value="InterPro"/>
</dbReference>
<keyword evidence="3" id="KW-0678">Repressor</keyword>
<evidence type="ECO:0000256" key="2">
    <source>
        <dbReference type="ARBA" id="ARBA00008409"/>
    </source>
</evidence>
<evidence type="ECO:0000256" key="5">
    <source>
        <dbReference type="ARBA" id="ARBA00023054"/>
    </source>
</evidence>
<protein>
    <recommendedName>
        <fullName evidence="11">Protein HEXIM1</fullName>
    </recommendedName>
</protein>
<comment type="subcellular location">
    <subcellularLocation>
        <location evidence="1">Nucleus</location>
    </subcellularLocation>
</comment>